<dbReference type="AlphaFoldDB" id="A0A645DLI1"/>
<name>A0A645DLI1_9ZZZZ</name>
<accession>A0A645DLI1</accession>
<evidence type="ECO:0000313" key="1">
    <source>
        <dbReference type="EMBL" id="MPM90186.1"/>
    </source>
</evidence>
<protein>
    <submittedName>
        <fullName evidence="1">Uncharacterized protein</fullName>
    </submittedName>
</protein>
<sequence>MIRIGISDVAELCFRFLRTSQPLIPGSITSRVITDGFSSRASKIASFPLETAVTLYPASVSVIVRSSLDMSSSSTIITRSPFPEPPAGSIISGVIVSVFVSGFTFLSGSAFSVTCGTIFSETSEEFENTSGAFPYFKGNSNEKVEPFPASLSTHTLPP</sequence>
<organism evidence="1">
    <name type="scientific">bioreactor metagenome</name>
    <dbReference type="NCBI Taxonomy" id="1076179"/>
    <lineage>
        <taxon>unclassified sequences</taxon>
        <taxon>metagenomes</taxon>
        <taxon>ecological metagenomes</taxon>
    </lineage>
</organism>
<comment type="caution">
    <text evidence="1">The sequence shown here is derived from an EMBL/GenBank/DDBJ whole genome shotgun (WGS) entry which is preliminary data.</text>
</comment>
<dbReference type="EMBL" id="VSSQ01037481">
    <property type="protein sequence ID" value="MPM90186.1"/>
    <property type="molecule type" value="Genomic_DNA"/>
</dbReference>
<gene>
    <name evidence="1" type="ORF">SDC9_137303</name>
</gene>
<proteinExistence type="predicted"/>
<reference evidence="1" key="1">
    <citation type="submission" date="2019-08" db="EMBL/GenBank/DDBJ databases">
        <authorList>
            <person name="Kucharzyk K."/>
            <person name="Murdoch R.W."/>
            <person name="Higgins S."/>
            <person name="Loffler F."/>
        </authorList>
    </citation>
    <scope>NUCLEOTIDE SEQUENCE</scope>
</reference>